<dbReference type="PANTHER" id="PTHR13132">
    <property type="entry name" value="ALPHA- 1,6 -FUCOSYLTRANSFERASE"/>
    <property type="match status" value="1"/>
</dbReference>
<sequence>MSRSMVLLSVLALGIARAALPARNFLYQNASPCFNFSGDGFANKTRCEIGVIPGTYASWTAPRTGRDSLLYGTTEAQQAIYQHQHPADCRNATFLVVHFKAYGHGLGSTIHMMSFGLTMAIRLGRVFIHGGGGDSWAHDNKFCESASLLDECLLQPMSSCSLEDVMRGEAAPFTYDLDPASWPTHRVLQAKTTGNYRLIPPTFQQLLVNSPISMAGKGPTDCALPLPHPAKGDREGFAVQWWRAQSSAYVYRPVPRLLHAIRNHAKEILQAVNGTVPPGTIGVHVRRGDKERESKDITDAEYLSRVEALHAASAAAGAPLQRTIFLSTEDTVTLSVFKSWANWTVLHTDVPRHHEKISPMKFASKMGIGEVVLNDLVSLELALQCDAWVGSLSSNWVRLIHELRATTRCKADNLFFDSRFGLNFTYTSSIPALYR</sequence>
<feature type="chain" id="PRO_5014433372" evidence="1">
    <location>
        <begin position="19"/>
        <end position="435"/>
    </location>
</feature>
<accession>A0A2J7ZWV6</accession>
<evidence type="ECO:0000313" key="3">
    <source>
        <dbReference type="Proteomes" id="UP000236333"/>
    </source>
</evidence>
<dbReference type="GO" id="GO:0046921">
    <property type="term" value="F:alpha-(1-&gt;6)-fucosyltransferase activity"/>
    <property type="evidence" value="ECO:0007669"/>
    <property type="project" value="TreeGrafter"/>
</dbReference>
<dbReference type="Gene3D" id="3.40.50.11350">
    <property type="match status" value="1"/>
</dbReference>
<reference evidence="2 3" key="1">
    <citation type="journal article" date="2017" name="Mol. Biol. Evol.">
        <title>The 4-celled Tetrabaena socialis nuclear genome reveals the essential components for genetic control of cell number at the origin of multicellularity in the volvocine lineage.</title>
        <authorList>
            <person name="Featherston J."/>
            <person name="Arakaki Y."/>
            <person name="Hanschen E.R."/>
            <person name="Ferris P.J."/>
            <person name="Michod R.E."/>
            <person name="Olson B.J.S.C."/>
            <person name="Nozaki H."/>
            <person name="Durand P.M."/>
        </authorList>
    </citation>
    <scope>NUCLEOTIDE SEQUENCE [LARGE SCALE GENOMIC DNA]</scope>
    <source>
        <strain evidence="2 3">NIES-571</strain>
    </source>
</reference>
<proteinExistence type="predicted"/>
<organism evidence="2 3">
    <name type="scientific">Tetrabaena socialis</name>
    <dbReference type="NCBI Taxonomy" id="47790"/>
    <lineage>
        <taxon>Eukaryota</taxon>
        <taxon>Viridiplantae</taxon>
        <taxon>Chlorophyta</taxon>
        <taxon>core chlorophytes</taxon>
        <taxon>Chlorophyceae</taxon>
        <taxon>CS clade</taxon>
        <taxon>Chlamydomonadales</taxon>
        <taxon>Tetrabaenaceae</taxon>
        <taxon>Tetrabaena</taxon>
    </lineage>
</organism>
<dbReference type="PANTHER" id="PTHR13132:SF29">
    <property type="entry name" value="ALPHA-(1,6)-FUCOSYLTRANSFERASE"/>
    <property type="match status" value="1"/>
</dbReference>
<gene>
    <name evidence="2" type="ORF">TSOC_009049</name>
</gene>
<feature type="signal peptide" evidence="1">
    <location>
        <begin position="1"/>
        <end position="18"/>
    </location>
</feature>
<dbReference type="AlphaFoldDB" id="A0A2J7ZWV6"/>
<dbReference type="Proteomes" id="UP000236333">
    <property type="component" value="Unassembled WGS sequence"/>
</dbReference>
<keyword evidence="3" id="KW-1185">Reference proteome</keyword>
<comment type="caution">
    <text evidence="2">The sequence shown here is derived from an EMBL/GenBank/DDBJ whole genome shotgun (WGS) entry which is preliminary data.</text>
</comment>
<keyword evidence="1" id="KW-0732">Signal</keyword>
<name>A0A2J7ZWV6_9CHLO</name>
<dbReference type="GO" id="GO:0006487">
    <property type="term" value="P:protein N-linked glycosylation"/>
    <property type="evidence" value="ECO:0007669"/>
    <property type="project" value="TreeGrafter"/>
</dbReference>
<protein>
    <submittedName>
        <fullName evidence="2">Uncharacterized protein</fullName>
    </submittedName>
</protein>
<evidence type="ECO:0000313" key="2">
    <source>
        <dbReference type="EMBL" id="PNH04725.1"/>
    </source>
</evidence>
<evidence type="ECO:0000256" key="1">
    <source>
        <dbReference type="SAM" id="SignalP"/>
    </source>
</evidence>
<dbReference type="EMBL" id="PGGS01000364">
    <property type="protein sequence ID" value="PNH04725.1"/>
    <property type="molecule type" value="Genomic_DNA"/>
</dbReference>
<dbReference type="OrthoDB" id="9397715at2759"/>